<accession>U5N9H1</accession>
<dbReference type="KEGG" id="cbx:Cenrod_2146"/>
<reference evidence="5 6" key="1">
    <citation type="journal article" date="2013" name="Genome Biol.">
        <title>Genomic analysis reveals key aspects of prokaryotic symbiosis in the phototrophic consortium "Chlorochromatium aggregatum".</title>
        <authorList>
            <person name="Liu Z."/>
            <person name="Muller J."/>
            <person name="Li T."/>
            <person name="Alvey R.M."/>
            <person name="Vogl K."/>
            <person name="Frigaard N.U."/>
            <person name="Rockwell N.C."/>
            <person name="Boyd E.S."/>
            <person name="Tomsho L.P."/>
            <person name="Schuster S.C."/>
            <person name="Henke P."/>
            <person name="Rohde M."/>
            <person name="Overmann J."/>
            <person name="Bryant D.A."/>
        </authorList>
    </citation>
    <scope>NUCLEOTIDE SEQUENCE [LARGE SCALE GENOMIC DNA]</scope>
    <source>
        <strain evidence="5">CR</strain>
    </source>
</reference>
<protein>
    <submittedName>
        <fullName evidence="5">Hydrogenase maturation protease</fullName>
    </submittedName>
</protein>
<evidence type="ECO:0000256" key="1">
    <source>
        <dbReference type="ARBA" id="ARBA00006814"/>
    </source>
</evidence>
<dbReference type="eggNOG" id="COG0680">
    <property type="taxonomic scope" value="Bacteria"/>
</dbReference>
<evidence type="ECO:0000256" key="2">
    <source>
        <dbReference type="ARBA" id="ARBA00022670"/>
    </source>
</evidence>
<keyword evidence="3" id="KW-0064">Aspartyl protease</keyword>
<evidence type="ECO:0000313" key="6">
    <source>
        <dbReference type="Proteomes" id="UP000017184"/>
    </source>
</evidence>
<dbReference type="STRING" id="946483.Cenrod_2146"/>
<name>U5N9H1_9BURK</name>
<dbReference type="AlphaFoldDB" id="U5N9H1"/>
<comment type="similarity">
    <text evidence="1">Belongs to the peptidase A31 family.</text>
</comment>
<sequence>MRVFVPAPPVSPYKAEDAPCVVIGLGCPFLGDDSVGIQVVRALQGCWEDDAVRLVESHAGGLLLLEELAGTQCAIVIDALLDERRPVGEVVVAGIDGSSEHSTCGHDCDLPGAIALGKAMGLALPQAIHLVAIVAQDVGTFTETLSPAVQAAIPQACHVVQRIVAGEAVAQQTESFQESFPASRQASLQGCLTGRRPIGARCCTPRAVVSSTVVRAP</sequence>
<dbReference type="GO" id="GO:0016485">
    <property type="term" value="P:protein processing"/>
    <property type="evidence" value="ECO:0007669"/>
    <property type="project" value="TreeGrafter"/>
</dbReference>
<dbReference type="RefSeq" id="WP_022775385.1">
    <property type="nucleotide sequence ID" value="NC_022576.1"/>
</dbReference>
<dbReference type="InterPro" id="IPR000671">
    <property type="entry name" value="Peptidase_A31"/>
</dbReference>
<dbReference type="SUPFAM" id="SSF53163">
    <property type="entry name" value="HybD-like"/>
    <property type="match status" value="1"/>
</dbReference>
<evidence type="ECO:0000256" key="3">
    <source>
        <dbReference type="ARBA" id="ARBA00022750"/>
    </source>
</evidence>
<dbReference type="EMBL" id="CP004885">
    <property type="protein sequence ID" value="AGX88216.1"/>
    <property type="molecule type" value="Genomic_DNA"/>
</dbReference>
<organism evidence="5 6">
    <name type="scientific">Candidatus Symbiobacter mobilis CR</name>
    <dbReference type="NCBI Taxonomy" id="946483"/>
    <lineage>
        <taxon>Bacteria</taxon>
        <taxon>Pseudomonadati</taxon>
        <taxon>Pseudomonadota</taxon>
        <taxon>Betaproteobacteria</taxon>
        <taxon>Burkholderiales</taxon>
        <taxon>Comamonadaceae</taxon>
    </lineage>
</organism>
<dbReference type="GO" id="GO:0008047">
    <property type="term" value="F:enzyme activator activity"/>
    <property type="evidence" value="ECO:0007669"/>
    <property type="project" value="InterPro"/>
</dbReference>
<dbReference type="PANTHER" id="PTHR30302">
    <property type="entry name" value="HYDROGENASE 1 MATURATION PROTEASE"/>
    <property type="match status" value="1"/>
</dbReference>
<keyword evidence="4" id="KW-0378">Hydrolase</keyword>
<evidence type="ECO:0000313" key="5">
    <source>
        <dbReference type="EMBL" id="AGX88216.1"/>
    </source>
</evidence>
<dbReference type="CDD" id="cd00518">
    <property type="entry name" value="H2MP"/>
    <property type="match status" value="1"/>
</dbReference>
<evidence type="ECO:0000256" key="4">
    <source>
        <dbReference type="ARBA" id="ARBA00022801"/>
    </source>
</evidence>
<dbReference type="HOGENOM" id="CLU_1270383_0_0_4"/>
<keyword evidence="6" id="KW-1185">Reference proteome</keyword>
<dbReference type="InterPro" id="IPR023430">
    <property type="entry name" value="Pept_HybD-like_dom_sf"/>
</dbReference>
<gene>
    <name evidence="5" type="ORF">Cenrod_2146</name>
</gene>
<dbReference type="PANTHER" id="PTHR30302:SF1">
    <property type="entry name" value="HYDROGENASE 2 MATURATION PROTEASE"/>
    <property type="match status" value="1"/>
</dbReference>
<dbReference type="Gene3D" id="3.40.50.1450">
    <property type="entry name" value="HybD-like"/>
    <property type="match status" value="1"/>
</dbReference>
<dbReference type="NCBIfam" id="TIGR00072">
    <property type="entry name" value="hydrog_prot"/>
    <property type="match status" value="1"/>
</dbReference>
<proteinExistence type="inferred from homology"/>
<dbReference type="GO" id="GO:0004190">
    <property type="term" value="F:aspartic-type endopeptidase activity"/>
    <property type="evidence" value="ECO:0007669"/>
    <property type="project" value="UniProtKB-KW"/>
</dbReference>
<dbReference type="Proteomes" id="UP000017184">
    <property type="component" value="Chromosome"/>
</dbReference>
<dbReference type="Pfam" id="PF01750">
    <property type="entry name" value="HycI"/>
    <property type="match status" value="1"/>
</dbReference>
<keyword evidence="2 5" id="KW-0645">Protease</keyword>